<evidence type="ECO:0000313" key="2">
    <source>
        <dbReference type="Proteomes" id="UP000290365"/>
    </source>
</evidence>
<dbReference type="EMBL" id="CP035758">
    <property type="protein sequence ID" value="QBD77377.1"/>
    <property type="molecule type" value="Genomic_DNA"/>
</dbReference>
<name>A0A4P6JPR6_KTERU</name>
<sequence length="109" mass="12661">MRTIYYKSNLFDQAGMASLLPPDPPPVVPRQDKRTLPPDIRQEIVNLHAEYSAFRPNELTTICFVKFGRKPSPQTIKLVLASGPKPSRERRFQRFTEMTDAFTRRRTII</sequence>
<protein>
    <submittedName>
        <fullName evidence="1">Uncharacterized protein</fullName>
    </submittedName>
</protein>
<gene>
    <name evidence="1" type="ORF">EPA93_15790</name>
</gene>
<reference evidence="1 2" key="1">
    <citation type="submission" date="2019-01" db="EMBL/GenBank/DDBJ databases">
        <title>Ktedonosporobacter rubrisoli SCAWS-G2.</title>
        <authorList>
            <person name="Huang Y."/>
            <person name="Yan B."/>
        </authorList>
    </citation>
    <scope>NUCLEOTIDE SEQUENCE [LARGE SCALE GENOMIC DNA]</scope>
    <source>
        <strain evidence="1 2">SCAWS-G2</strain>
    </source>
</reference>
<proteinExistence type="predicted"/>
<dbReference type="RefSeq" id="WP_129888434.1">
    <property type="nucleotide sequence ID" value="NZ_CP035758.1"/>
</dbReference>
<accession>A0A4P6JPR6</accession>
<dbReference type="Proteomes" id="UP000290365">
    <property type="component" value="Chromosome"/>
</dbReference>
<dbReference type="KEGG" id="kbs:EPA93_15790"/>
<organism evidence="1 2">
    <name type="scientific">Ktedonosporobacter rubrisoli</name>
    <dbReference type="NCBI Taxonomy" id="2509675"/>
    <lineage>
        <taxon>Bacteria</taxon>
        <taxon>Bacillati</taxon>
        <taxon>Chloroflexota</taxon>
        <taxon>Ktedonobacteria</taxon>
        <taxon>Ktedonobacterales</taxon>
        <taxon>Ktedonosporobacteraceae</taxon>
        <taxon>Ktedonosporobacter</taxon>
    </lineage>
</organism>
<keyword evidence="2" id="KW-1185">Reference proteome</keyword>
<evidence type="ECO:0000313" key="1">
    <source>
        <dbReference type="EMBL" id="QBD77377.1"/>
    </source>
</evidence>
<dbReference type="AlphaFoldDB" id="A0A4P6JPR6"/>